<comment type="caution">
    <text evidence="1">The sequence shown here is derived from an EMBL/GenBank/DDBJ whole genome shotgun (WGS) entry which is preliminary data.</text>
</comment>
<sequence length="51" mass="5403">MLALFHSSGILPSFNELVIISQIGSNSCSLHSFSAQPETPSSPIAFLLCPL</sequence>
<reference evidence="1 2" key="1">
    <citation type="submission" date="2019-05" db="EMBL/GenBank/DDBJ databases">
        <title>Another draft genome of Portunus trituberculatus and its Hox gene families provides insights of decapod evolution.</title>
        <authorList>
            <person name="Jeong J.-H."/>
            <person name="Song I."/>
            <person name="Kim S."/>
            <person name="Choi T."/>
            <person name="Kim D."/>
            <person name="Ryu S."/>
            <person name="Kim W."/>
        </authorList>
    </citation>
    <scope>NUCLEOTIDE SEQUENCE [LARGE SCALE GENOMIC DNA]</scope>
    <source>
        <tissue evidence="1">Muscle</tissue>
    </source>
</reference>
<keyword evidence="2" id="KW-1185">Reference proteome</keyword>
<accession>A0A5B7H309</accession>
<evidence type="ECO:0000313" key="1">
    <source>
        <dbReference type="EMBL" id="MPC63717.1"/>
    </source>
</evidence>
<organism evidence="1 2">
    <name type="scientific">Portunus trituberculatus</name>
    <name type="common">Swimming crab</name>
    <name type="synonym">Neptunus trituberculatus</name>
    <dbReference type="NCBI Taxonomy" id="210409"/>
    <lineage>
        <taxon>Eukaryota</taxon>
        <taxon>Metazoa</taxon>
        <taxon>Ecdysozoa</taxon>
        <taxon>Arthropoda</taxon>
        <taxon>Crustacea</taxon>
        <taxon>Multicrustacea</taxon>
        <taxon>Malacostraca</taxon>
        <taxon>Eumalacostraca</taxon>
        <taxon>Eucarida</taxon>
        <taxon>Decapoda</taxon>
        <taxon>Pleocyemata</taxon>
        <taxon>Brachyura</taxon>
        <taxon>Eubrachyura</taxon>
        <taxon>Portunoidea</taxon>
        <taxon>Portunidae</taxon>
        <taxon>Portuninae</taxon>
        <taxon>Portunus</taxon>
    </lineage>
</organism>
<proteinExistence type="predicted"/>
<protein>
    <submittedName>
        <fullName evidence="1">Uncharacterized protein</fullName>
    </submittedName>
</protein>
<name>A0A5B7H309_PORTR</name>
<dbReference type="AlphaFoldDB" id="A0A5B7H309"/>
<gene>
    <name evidence="1" type="ORF">E2C01_057819</name>
</gene>
<evidence type="ECO:0000313" key="2">
    <source>
        <dbReference type="Proteomes" id="UP000324222"/>
    </source>
</evidence>
<dbReference type="EMBL" id="VSRR010021184">
    <property type="protein sequence ID" value="MPC63717.1"/>
    <property type="molecule type" value="Genomic_DNA"/>
</dbReference>
<dbReference type="Proteomes" id="UP000324222">
    <property type="component" value="Unassembled WGS sequence"/>
</dbReference>